<evidence type="ECO:0000256" key="1">
    <source>
        <dbReference type="ARBA" id="ARBA00004123"/>
    </source>
</evidence>
<dbReference type="InterPro" id="IPR057942">
    <property type="entry name" value="TPR_TNPO3_IPO13_3rd"/>
</dbReference>
<dbReference type="GO" id="GO:0006606">
    <property type="term" value="P:protein import into nucleus"/>
    <property type="evidence" value="ECO:0007669"/>
    <property type="project" value="TreeGrafter"/>
</dbReference>
<accession>A0A5J5F4G5</accession>
<keyword evidence="3" id="KW-0813">Transport</keyword>
<evidence type="ECO:0000259" key="6">
    <source>
        <dbReference type="SMART" id="SM00913"/>
    </source>
</evidence>
<keyword evidence="5" id="KW-0539">Nucleus</keyword>
<organism evidence="7 8">
    <name type="scientific">Sphaerosporella brunnea</name>
    <dbReference type="NCBI Taxonomy" id="1250544"/>
    <lineage>
        <taxon>Eukaryota</taxon>
        <taxon>Fungi</taxon>
        <taxon>Dikarya</taxon>
        <taxon>Ascomycota</taxon>
        <taxon>Pezizomycotina</taxon>
        <taxon>Pezizomycetes</taxon>
        <taxon>Pezizales</taxon>
        <taxon>Pyronemataceae</taxon>
        <taxon>Sphaerosporella</taxon>
    </lineage>
</organism>
<dbReference type="GO" id="GO:0005634">
    <property type="term" value="C:nucleus"/>
    <property type="evidence" value="ECO:0007669"/>
    <property type="project" value="UniProtKB-SubCell"/>
</dbReference>
<dbReference type="InterPro" id="IPR051345">
    <property type="entry name" value="Importin_beta-like_NTR"/>
</dbReference>
<dbReference type="AlphaFoldDB" id="A0A5J5F4G5"/>
<dbReference type="GO" id="GO:0031267">
    <property type="term" value="F:small GTPase binding"/>
    <property type="evidence" value="ECO:0007669"/>
    <property type="project" value="InterPro"/>
</dbReference>
<comment type="similarity">
    <text evidence="2">Belongs to the importin beta family.</text>
</comment>
<keyword evidence="8" id="KW-1185">Reference proteome</keyword>
<evidence type="ECO:0000256" key="3">
    <source>
        <dbReference type="ARBA" id="ARBA00022448"/>
    </source>
</evidence>
<name>A0A5J5F4G5_9PEZI</name>
<dbReference type="EMBL" id="VXIS01000039">
    <property type="protein sequence ID" value="KAA8911147.1"/>
    <property type="molecule type" value="Genomic_DNA"/>
</dbReference>
<keyword evidence="4" id="KW-0653">Protein transport</keyword>
<dbReference type="InParanoid" id="A0A5J5F4G5"/>
<dbReference type="Gene3D" id="1.25.10.10">
    <property type="entry name" value="Leucine-rich Repeat Variant"/>
    <property type="match status" value="1"/>
</dbReference>
<dbReference type="Pfam" id="PF18806">
    <property type="entry name" value="Importin_rep_3"/>
    <property type="match status" value="1"/>
</dbReference>
<dbReference type="PANTHER" id="PTHR12363:SF33">
    <property type="entry name" value="IMPORTIN-13"/>
    <property type="match status" value="1"/>
</dbReference>
<dbReference type="Pfam" id="PF24140">
    <property type="entry name" value="TPR_TNPO3_IPO13_3rd"/>
    <property type="match status" value="1"/>
</dbReference>
<gene>
    <name evidence="7" type="ORF">FN846DRAFT_904578</name>
</gene>
<evidence type="ECO:0000313" key="7">
    <source>
        <dbReference type="EMBL" id="KAA8911147.1"/>
    </source>
</evidence>
<dbReference type="OrthoDB" id="2016913at2759"/>
<dbReference type="SUPFAM" id="SSF48371">
    <property type="entry name" value="ARM repeat"/>
    <property type="match status" value="1"/>
</dbReference>
<reference evidence="7 8" key="1">
    <citation type="submission" date="2019-09" db="EMBL/GenBank/DDBJ databases">
        <title>Draft genome of the ectomycorrhizal ascomycete Sphaerosporella brunnea.</title>
        <authorList>
            <consortium name="DOE Joint Genome Institute"/>
            <person name="Benucci G.M."/>
            <person name="Marozzi G."/>
            <person name="Antonielli L."/>
            <person name="Sanchez S."/>
            <person name="Marco P."/>
            <person name="Wang X."/>
            <person name="Falini L.B."/>
            <person name="Barry K."/>
            <person name="Haridas S."/>
            <person name="Lipzen A."/>
            <person name="Labutti K."/>
            <person name="Grigoriev I.V."/>
            <person name="Murat C."/>
            <person name="Martin F."/>
            <person name="Albertini E."/>
            <person name="Donnini D."/>
            <person name="Bonito G."/>
        </authorList>
    </citation>
    <scope>NUCLEOTIDE SEQUENCE [LARGE SCALE GENOMIC DNA]</scope>
    <source>
        <strain evidence="7 8">Sb_GMNB300</strain>
    </source>
</reference>
<comment type="subcellular location">
    <subcellularLocation>
        <location evidence="1">Nucleus</location>
    </subcellularLocation>
</comment>
<dbReference type="GO" id="GO:0005737">
    <property type="term" value="C:cytoplasm"/>
    <property type="evidence" value="ECO:0007669"/>
    <property type="project" value="TreeGrafter"/>
</dbReference>
<evidence type="ECO:0000256" key="4">
    <source>
        <dbReference type="ARBA" id="ARBA00022927"/>
    </source>
</evidence>
<dbReference type="InterPro" id="IPR016024">
    <property type="entry name" value="ARM-type_fold"/>
</dbReference>
<comment type="caution">
    <text evidence="7">The sequence shown here is derived from an EMBL/GenBank/DDBJ whole genome shotgun (WGS) entry which is preliminary data.</text>
</comment>
<dbReference type="InterPro" id="IPR011989">
    <property type="entry name" value="ARM-like"/>
</dbReference>
<evidence type="ECO:0000313" key="8">
    <source>
        <dbReference type="Proteomes" id="UP000326924"/>
    </source>
</evidence>
<dbReference type="Proteomes" id="UP000326924">
    <property type="component" value="Unassembled WGS sequence"/>
</dbReference>
<protein>
    <submittedName>
        <fullName evidence="7">Armadillo-type protein</fullName>
    </submittedName>
</protein>
<sequence>MAAIPPPASLDDVVSLIHRLYQPSSPEELSRIQDVLQEVQRSPSGWQLADYLLERQDQHVRFFGALTFTVKLNSDWKSVSEDDVPVLCAKLIGWLVSLLNENSPPLVVKKLCSTLVVFFIRFADAWADCIRHLICCLAVGRAGPVEEFAEMPPSPRLLVSMKPNAKLAALWFTAILVEEVGKVDTKNIKNYHYCLKMQSNEPEAVELIKSAIDMPGSAPESVDPLVVEAGLKTFQAWVSYVARATIEFRLEFPLLRNLTQTAINWLAHESTFEPACDVVIDVLSQSFSFITADDNLRLATILTSEWAVERYELLVTGDTDWGSIQFGRLLITFAEATVQKLAKSLHSPAGRAMFEMLHGMLKIPGYPPIEDEVSGTTFEFWGSLIEYLQDADGEDDSDDPWINDCQMEVKRAVEEFWRKIRIPTHQELAMWGRDQKDGFMSYRKDVADFVEAAYSLLGAGLFRQLVDQVTGALAHGANASWEEIEASLFCLNALSDSVGEEPCEDRYLDQLFGSNLFSLLVDPGVDIPLKARITSVSIVGSYASFFERRPNHLPLALNFLFTCISTPVLARNASRSISSLCSSCRSTLTTELYAFLQQYEIFASSPHADDIAKERVLCAISFVIQALPSEEQKLDPVSKLLGHVEKDASKLLALLQHAQPDEAKEIALLSLRCLVAIGKGLQAPDDMPVDLEASSTASYSSYWQASEGAPLQAKIVELVHMLCRAFQGDGEIVDSACCVFRTGFAETTPGLFVFRPEVITEFLLEYRARTETVLATASTLVSSHSTDGSTEISMQARQFLDFVIDLIVQIGDPQNEPEIAQSIVEFVSRLLRRYVDVLVFYQPNDRLETLFLFALNSLVVRETLVKKAAANFWTQFLGLTDESPEVQAAVDSITAGCSPRLVEKLCWSLGGGCQRSEVDSIAEPLRKLVTRHVRCKSWLTEALKPAGFPTANVNEKDKRLFVEKIMCLRGKRQATNQVAKEFWLKARGTEFAYVS</sequence>
<dbReference type="SMART" id="SM00913">
    <property type="entry name" value="IBN_N"/>
    <property type="match status" value="1"/>
</dbReference>
<dbReference type="FunCoup" id="A0A5J5F4G5">
    <property type="interactions" value="226"/>
</dbReference>
<evidence type="ECO:0000256" key="5">
    <source>
        <dbReference type="ARBA" id="ARBA00023242"/>
    </source>
</evidence>
<proteinExistence type="inferred from homology"/>
<dbReference type="InterPro" id="IPR040520">
    <property type="entry name" value="Importin_rep_3"/>
</dbReference>
<dbReference type="InterPro" id="IPR001494">
    <property type="entry name" value="Importin-beta_N"/>
</dbReference>
<feature type="domain" description="Importin N-terminal" evidence="6">
    <location>
        <begin position="32"/>
        <end position="97"/>
    </location>
</feature>
<dbReference type="PANTHER" id="PTHR12363">
    <property type="entry name" value="TRANSPORTIN 3 AND IMPORTIN 13"/>
    <property type="match status" value="1"/>
</dbReference>
<evidence type="ECO:0000256" key="2">
    <source>
        <dbReference type="ARBA" id="ARBA00007991"/>
    </source>
</evidence>